<dbReference type="PANTHER" id="PTHR39966">
    <property type="entry name" value="BLL2471 PROTEIN-RELATED"/>
    <property type="match status" value="1"/>
</dbReference>
<feature type="domain" description="Hemerythrin-like" evidence="1">
    <location>
        <begin position="21"/>
        <end position="156"/>
    </location>
</feature>
<evidence type="ECO:0000259" key="1">
    <source>
        <dbReference type="Pfam" id="PF01814"/>
    </source>
</evidence>
<gene>
    <name evidence="2" type="ORF">NDK43_15800</name>
</gene>
<dbReference type="PANTHER" id="PTHR39966:SF1">
    <property type="entry name" value="HEMERYTHRIN-LIKE DOMAIN-CONTAINING PROTEIN"/>
    <property type="match status" value="1"/>
</dbReference>
<sequence length="176" mass="19901">MIVSNCMNAMGGMSSAELSVGLNQLKREHPPLLAQLEGLYQLTQQIEQGLGVEEKFAVLKAKVSQFKDELDPHSEREEGVLFPMMGVYIGTTSGPIAVMEYEHDQAKGQIGTFLEKAESSNLTTKEMQKLSELIKNAYFILAEHFSKEENILFPMAERMLTDEEKQVLYRKIQEIK</sequence>
<organism evidence="2 3">
    <name type="scientific">Neobacillus pocheonensis</name>
    <dbReference type="NCBI Taxonomy" id="363869"/>
    <lineage>
        <taxon>Bacteria</taxon>
        <taxon>Bacillati</taxon>
        <taxon>Bacillota</taxon>
        <taxon>Bacilli</taxon>
        <taxon>Bacillales</taxon>
        <taxon>Bacillaceae</taxon>
        <taxon>Neobacillus</taxon>
    </lineage>
</organism>
<accession>A0ABT0WB87</accession>
<keyword evidence="3" id="KW-1185">Reference proteome</keyword>
<comment type="caution">
    <text evidence="2">The sequence shown here is derived from an EMBL/GenBank/DDBJ whole genome shotgun (WGS) entry which is preliminary data.</text>
</comment>
<dbReference type="Proteomes" id="UP001523262">
    <property type="component" value="Unassembled WGS sequence"/>
</dbReference>
<dbReference type="Gene3D" id="1.20.120.520">
    <property type="entry name" value="nmb1532 protein domain like"/>
    <property type="match status" value="1"/>
</dbReference>
<protein>
    <submittedName>
        <fullName evidence="2">Hemerythrin domain-containing protein</fullName>
    </submittedName>
</protein>
<reference evidence="2 3" key="1">
    <citation type="submission" date="2022-06" db="EMBL/GenBank/DDBJ databases">
        <authorList>
            <person name="Jeon C.O."/>
        </authorList>
    </citation>
    <scope>NUCLEOTIDE SEQUENCE [LARGE SCALE GENOMIC DNA]</scope>
    <source>
        <strain evidence="2 3">KCTC 13943</strain>
    </source>
</reference>
<evidence type="ECO:0000313" key="3">
    <source>
        <dbReference type="Proteomes" id="UP001523262"/>
    </source>
</evidence>
<proteinExistence type="predicted"/>
<dbReference type="Pfam" id="PF01814">
    <property type="entry name" value="Hemerythrin"/>
    <property type="match status" value="1"/>
</dbReference>
<dbReference type="InterPro" id="IPR012312">
    <property type="entry name" value="Hemerythrin-like"/>
</dbReference>
<name>A0ABT0WB87_9BACI</name>
<evidence type="ECO:0000313" key="2">
    <source>
        <dbReference type="EMBL" id="MCM2533582.1"/>
    </source>
</evidence>
<dbReference type="EMBL" id="JAMQCR010000001">
    <property type="protein sequence ID" value="MCM2533582.1"/>
    <property type="molecule type" value="Genomic_DNA"/>
</dbReference>